<dbReference type="InterPro" id="IPR029039">
    <property type="entry name" value="Flavoprotein-like_sf"/>
</dbReference>
<dbReference type="AlphaFoldDB" id="A0A9D1XKF2"/>
<evidence type="ECO:0000256" key="3">
    <source>
        <dbReference type="ARBA" id="ARBA00023014"/>
    </source>
</evidence>
<dbReference type="PROSITE" id="PS00198">
    <property type="entry name" value="4FE4S_FER_1"/>
    <property type="match status" value="2"/>
</dbReference>
<dbReference type="Proteomes" id="UP000886724">
    <property type="component" value="Unassembled WGS sequence"/>
</dbReference>
<dbReference type="InterPro" id="IPR017900">
    <property type="entry name" value="4Fe4S_Fe_S_CS"/>
</dbReference>
<dbReference type="PROSITE" id="PS51379">
    <property type="entry name" value="4FE4S_FER_2"/>
    <property type="match status" value="1"/>
</dbReference>
<dbReference type="EMBL" id="DXET01000090">
    <property type="protein sequence ID" value="HIX81128.1"/>
    <property type="molecule type" value="Genomic_DNA"/>
</dbReference>
<keyword evidence="3" id="KW-0411">Iron-sulfur</keyword>
<dbReference type="SUPFAM" id="SSF52218">
    <property type="entry name" value="Flavoproteins"/>
    <property type="match status" value="1"/>
</dbReference>
<dbReference type="InterPro" id="IPR017896">
    <property type="entry name" value="4Fe4S_Fe-S-bd"/>
</dbReference>
<dbReference type="Gene3D" id="3.30.70.20">
    <property type="match status" value="2"/>
</dbReference>
<evidence type="ECO:0000259" key="4">
    <source>
        <dbReference type="PROSITE" id="PS51379"/>
    </source>
</evidence>
<comment type="caution">
    <text evidence="5">The sequence shown here is derived from an EMBL/GenBank/DDBJ whole genome shotgun (WGS) entry which is preliminary data.</text>
</comment>
<dbReference type="PANTHER" id="PTHR43122:SF2">
    <property type="entry name" value="FERREDOXIN SUBUNIT OF PYRUVATE:FLAVODOXIN OXIDOREDUCTASE"/>
    <property type="match status" value="1"/>
</dbReference>
<reference evidence="5" key="1">
    <citation type="journal article" date="2021" name="PeerJ">
        <title>Extensive microbial diversity within the chicken gut microbiome revealed by metagenomics and culture.</title>
        <authorList>
            <person name="Gilroy R."/>
            <person name="Ravi A."/>
            <person name="Getino M."/>
            <person name="Pursley I."/>
            <person name="Horton D.L."/>
            <person name="Alikhan N.F."/>
            <person name="Baker D."/>
            <person name="Gharbi K."/>
            <person name="Hall N."/>
            <person name="Watson M."/>
            <person name="Adriaenssens E.M."/>
            <person name="Foster-Nyarko E."/>
            <person name="Jarju S."/>
            <person name="Secka A."/>
            <person name="Antonio M."/>
            <person name="Oren A."/>
            <person name="Chaudhuri R.R."/>
            <person name="La Ragione R."/>
            <person name="Hildebrand F."/>
            <person name="Pallen M.J."/>
        </authorList>
    </citation>
    <scope>NUCLEOTIDE SEQUENCE</scope>
    <source>
        <strain evidence="5">ChiGjej1B1-14440</strain>
    </source>
</reference>
<dbReference type="GO" id="GO:0046872">
    <property type="term" value="F:metal ion binding"/>
    <property type="evidence" value="ECO:0007669"/>
    <property type="project" value="UniProtKB-KW"/>
</dbReference>
<accession>A0A9D1XKF2</accession>
<sequence length="251" mass="29029">MIFYFTATGNCLYIAKQLDQHPISIVQELKKTELSYKDETIGIVAPVYGGELPKIVRRFLDKAKFKTEYLYLILTYGMNDSVAGEWAYYYAKSQKVHLDYVHTLQMVDNYIPSFDMNEQKAIDKKIDLQLKHIKDEIHERKHYIPVPTQKGRELYEMASRRPDNVNDGSQITVNEDKCIGCGMCTLVCPIGNFYLQDKKAKHKSNQCEFCLACAHHCPRKAIYTSLSDKNPEARFINENIKISEIIKANQQ</sequence>
<evidence type="ECO:0000313" key="5">
    <source>
        <dbReference type="EMBL" id="HIX81128.1"/>
    </source>
</evidence>
<dbReference type="PANTHER" id="PTHR43122">
    <property type="entry name" value="FERREDOXIN SUBUNIT OF PYRUVATE:FLAVODOXIN OXIDOREDUCTASE-RELATED"/>
    <property type="match status" value="1"/>
</dbReference>
<proteinExistence type="predicted"/>
<evidence type="ECO:0000313" key="6">
    <source>
        <dbReference type="Proteomes" id="UP000886724"/>
    </source>
</evidence>
<name>A0A9D1XKF2_9FIRM</name>
<dbReference type="SUPFAM" id="SSF54862">
    <property type="entry name" value="4Fe-4S ferredoxins"/>
    <property type="match status" value="1"/>
</dbReference>
<feature type="domain" description="4Fe-4S ferredoxin-type" evidence="4">
    <location>
        <begin position="169"/>
        <end position="198"/>
    </location>
</feature>
<dbReference type="GO" id="GO:0051536">
    <property type="term" value="F:iron-sulfur cluster binding"/>
    <property type="evidence" value="ECO:0007669"/>
    <property type="project" value="UniProtKB-KW"/>
</dbReference>
<dbReference type="Gene3D" id="3.40.50.360">
    <property type="match status" value="1"/>
</dbReference>
<gene>
    <name evidence="5" type="ORF">H9980_04040</name>
</gene>
<dbReference type="Pfam" id="PF13237">
    <property type="entry name" value="Fer4_10"/>
    <property type="match status" value="1"/>
</dbReference>
<keyword evidence="2" id="KW-0408">Iron</keyword>
<evidence type="ECO:0000256" key="1">
    <source>
        <dbReference type="ARBA" id="ARBA00022723"/>
    </source>
</evidence>
<protein>
    <submittedName>
        <fullName evidence="5">EFR1 family ferrodoxin</fullName>
    </submittedName>
</protein>
<organism evidence="5 6">
    <name type="scientific">Candidatus Erysipelatoclostridium merdavium</name>
    <dbReference type="NCBI Taxonomy" id="2838566"/>
    <lineage>
        <taxon>Bacteria</taxon>
        <taxon>Bacillati</taxon>
        <taxon>Bacillota</taxon>
        <taxon>Erysipelotrichia</taxon>
        <taxon>Erysipelotrichales</taxon>
        <taxon>Erysipelotrichales incertae sedis</taxon>
    </lineage>
</organism>
<reference evidence="5" key="2">
    <citation type="submission" date="2021-04" db="EMBL/GenBank/DDBJ databases">
        <authorList>
            <person name="Gilroy R."/>
        </authorList>
    </citation>
    <scope>NUCLEOTIDE SEQUENCE</scope>
    <source>
        <strain evidence="5">ChiGjej1B1-14440</strain>
    </source>
</reference>
<evidence type="ECO:0000256" key="2">
    <source>
        <dbReference type="ARBA" id="ARBA00023004"/>
    </source>
</evidence>
<dbReference type="InterPro" id="IPR047964">
    <property type="entry name" value="EFR1-like"/>
</dbReference>
<dbReference type="NCBIfam" id="NF038196">
    <property type="entry name" value="ferrodoxin_EFR1"/>
    <property type="match status" value="1"/>
</dbReference>
<keyword evidence="1" id="KW-0479">Metal-binding</keyword>